<dbReference type="AlphaFoldDB" id="U1SH21"/>
<dbReference type="InterPro" id="IPR003593">
    <property type="entry name" value="AAA+_ATPase"/>
</dbReference>
<dbReference type="CDD" id="cd03235">
    <property type="entry name" value="ABC_Metallic_Cations"/>
    <property type="match status" value="1"/>
</dbReference>
<dbReference type="PANTHER" id="PTHR42734">
    <property type="entry name" value="METAL TRANSPORT SYSTEM ATP-BINDING PROTEIN TM_0124-RELATED"/>
    <property type="match status" value="1"/>
</dbReference>
<feature type="region of interest" description="Disordered" evidence="5">
    <location>
        <begin position="300"/>
        <end position="322"/>
    </location>
</feature>
<reference evidence="7 8" key="1">
    <citation type="submission" date="2013-08" db="EMBL/GenBank/DDBJ databases">
        <authorList>
            <person name="Weinstock G."/>
            <person name="Sodergren E."/>
            <person name="Wylie T."/>
            <person name="Fulton L."/>
            <person name="Fulton R."/>
            <person name="Fronick C."/>
            <person name="O'Laughlin M."/>
            <person name="Godfrey J."/>
            <person name="Miner T."/>
            <person name="Herter B."/>
            <person name="Appelbaum E."/>
            <person name="Cordes M."/>
            <person name="Lek S."/>
            <person name="Wollam A."/>
            <person name="Pepin K.H."/>
            <person name="Palsikar V.B."/>
            <person name="Mitreva M."/>
            <person name="Wilson R.K."/>
        </authorList>
    </citation>
    <scope>NUCLEOTIDE SEQUENCE [LARGE SCALE GENOMIC DNA]</scope>
    <source>
        <strain evidence="7 8">F0580</strain>
    </source>
</reference>
<gene>
    <name evidence="7" type="ORF">HMPREF9244_01385</name>
</gene>
<dbReference type="Gene3D" id="3.40.50.300">
    <property type="entry name" value="P-loop containing nucleotide triphosphate hydrolases"/>
    <property type="match status" value="1"/>
</dbReference>
<dbReference type="Pfam" id="PF00005">
    <property type="entry name" value="ABC_tran"/>
    <property type="match status" value="1"/>
</dbReference>
<evidence type="ECO:0000256" key="5">
    <source>
        <dbReference type="SAM" id="MobiDB-lite"/>
    </source>
</evidence>
<organism evidence="7 8">
    <name type="scientific">Alloscardovia omnicolens F0580</name>
    <dbReference type="NCBI Taxonomy" id="1321816"/>
    <lineage>
        <taxon>Bacteria</taxon>
        <taxon>Bacillati</taxon>
        <taxon>Actinomycetota</taxon>
        <taxon>Actinomycetes</taxon>
        <taxon>Bifidobacteriales</taxon>
        <taxon>Bifidobacteriaceae</taxon>
        <taxon>Alloscardovia</taxon>
    </lineage>
</organism>
<dbReference type="SMART" id="SM00382">
    <property type="entry name" value="AAA"/>
    <property type="match status" value="1"/>
</dbReference>
<evidence type="ECO:0000256" key="1">
    <source>
        <dbReference type="ARBA" id="ARBA00005417"/>
    </source>
</evidence>
<dbReference type="PANTHER" id="PTHR42734:SF5">
    <property type="entry name" value="IRON TRANSPORT SYSTEM ATP-BINDING PROTEIN HI_0361-RELATED"/>
    <property type="match status" value="1"/>
</dbReference>
<dbReference type="InterPro" id="IPR050153">
    <property type="entry name" value="Metal_Ion_Import_ABC"/>
</dbReference>
<dbReference type="EMBL" id="AWSI01000039">
    <property type="protein sequence ID" value="ERH29932.1"/>
    <property type="molecule type" value="Genomic_DNA"/>
</dbReference>
<keyword evidence="3" id="KW-0547">Nucleotide-binding</keyword>
<dbReference type="Proteomes" id="UP000016519">
    <property type="component" value="Unassembled WGS sequence"/>
</dbReference>
<comment type="caution">
    <text evidence="7">The sequence shown here is derived from an EMBL/GenBank/DDBJ whole genome shotgun (WGS) entry which is preliminary data.</text>
</comment>
<dbReference type="GO" id="GO:0016887">
    <property type="term" value="F:ATP hydrolysis activity"/>
    <property type="evidence" value="ECO:0007669"/>
    <property type="project" value="InterPro"/>
</dbReference>
<feature type="domain" description="ABC transporter" evidence="6">
    <location>
        <begin position="47"/>
        <end position="280"/>
    </location>
</feature>
<dbReference type="SUPFAM" id="SSF52540">
    <property type="entry name" value="P-loop containing nucleoside triphosphate hydrolases"/>
    <property type="match status" value="1"/>
</dbReference>
<accession>U1SH21</accession>
<feature type="region of interest" description="Disordered" evidence="5">
    <location>
        <begin position="346"/>
        <end position="374"/>
    </location>
</feature>
<dbReference type="PATRIC" id="fig|1321816.3.peg.1221"/>
<comment type="similarity">
    <text evidence="1">Belongs to the ABC transporter superfamily.</text>
</comment>
<feature type="region of interest" description="Disordered" evidence="5">
    <location>
        <begin position="1"/>
        <end position="42"/>
    </location>
</feature>
<protein>
    <submittedName>
        <fullName evidence="7">ABC transporter, ATP-binding protein</fullName>
    </submittedName>
</protein>
<evidence type="ECO:0000259" key="6">
    <source>
        <dbReference type="PROSITE" id="PS50893"/>
    </source>
</evidence>
<dbReference type="InterPro" id="IPR003439">
    <property type="entry name" value="ABC_transporter-like_ATP-bd"/>
</dbReference>
<dbReference type="PROSITE" id="PS00211">
    <property type="entry name" value="ABC_TRANSPORTER_1"/>
    <property type="match status" value="1"/>
</dbReference>
<proteinExistence type="inferred from homology"/>
<keyword evidence="8" id="KW-1185">Reference proteome</keyword>
<dbReference type="RefSeq" id="WP_021618502.1">
    <property type="nucleotide sequence ID" value="NZ_KE952646.1"/>
</dbReference>
<dbReference type="InterPro" id="IPR017871">
    <property type="entry name" value="ABC_transporter-like_CS"/>
</dbReference>
<dbReference type="InterPro" id="IPR027417">
    <property type="entry name" value="P-loop_NTPase"/>
</dbReference>
<keyword evidence="4 7" id="KW-0067">ATP-binding</keyword>
<feature type="compositionally biased region" description="Polar residues" evidence="5">
    <location>
        <begin position="362"/>
        <end position="374"/>
    </location>
</feature>
<name>U1SH21_9BIFI</name>
<dbReference type="GO" id="GO:0005524">
    <property type="term" value="F:ATP binding"/>
    <property type="evidence" value="ECO:0007669"/>
    <property type="project" value="UniProtKB-KW"/>
</dbReference>
<dbReference type="STRING" id="419015.HMPREF3214_00549"/>
<evidence type="ECO:0000256" key="4">
    <source>
        <dbReference type="ARBA" id="ARBA00022840"/>
    </source>
</evidence>
<evidence type="ECO:0000256" key="2">
    <source>
        <dbReference type="ARBA" id="ARBA00022448"/>
    </source>
</evidence>
<feature type="compositionally biased region" description="Low complexity" evidence="5">
    <location>
        <begin position="10"/>
        <end position="19"/>
    </location>
</feature>
<evidence type="ECO:0000256" key="3">
    <source>
        <dbReference type="ARBA" id="ARBA00022741"/>
    </source>
</evidence>
<sequence length="374" mass="40713">MSSFSHTDKSVQSQEQSVVAQPTRDTQTAQTAQPDAHTHAQASEPAIEFIDAEVQRAHRVIWSHGNFSIPTGSVTAIVGTNGTGKTTMLSTELGIIPLSSGRLRVLGAAPGKKNARIGYVPQNYTSINESNITVFDFVLLGISGSRWGFLPSSHADRQAVDDILDFVGLMHKAQSRIRDLSGGQRQRAAIAQALVNKPELLILDEPLANLDIASQHSIVELLAELNKRTGMTIQVVAHDLNVLLPILTGAVYLLDGHPHYSSMNNMLDSNLLTHLYGTTVEVITTPQGDMFVTHNSDVEPPSRTVHDEHPTQDAAQWHSPHHKEENYVENCAGEQTEDIEQTEHIELAERADNPHAPAASISADSTSTNQNFEA</sequence>
<evidence type="ECO:0000313" key="7">
    <source>
        <dbReference type="EMBL" id="ERH29932.1"/>
    </source>
</evidence>
<feature type="compositionally biased region" description="Polar residues" evidence="5">
    <location>
        <begin position="23"/>
        <end position="33"/>
    </location>
</feature>
<evidence type="ECO:0000313" key="8">
    <source>
        <dbReference type="Proteomes" id="UP000016519"/>
    </source>
</evidence>
<dbReference type="PROSITE" id="PS50893">
    <property type="entry name" value="ABC_TRANSPORTER_2"/>
    <property type="match status" value="1"/>
</dbReference>
<dbReference type="HOGENOM" id="CLU_000604_1_11_11"/>
<keyword evidence="2" id="KW-0813">Transport</keyword>